<comment type="caution">
    <text evidence="3">The sequence shown here is derived from an EMBL/GenBank/DDBJ whole genome shotgun (WGS) entry which is preliminary data.</text>
</comment>
<keyword evidence="1" id="KW-0233">DNA recombination</keyword>
<dbReference type="GO" id="GO:0015074">
    <property type="term" value="P:DNA integration"/>
    <property type="evidence" value="ECO:0007669"/>
    <property type="project" value="InterPro"/>
</dbReference>
<feature type="compositionally biased region" description="Low complexity" evidence="2">
    <location>
        <begin position="510"/>
        <end position="524"/>
    </location>
</feature>
<protein>
    <submittedName>
        <fullName evidence="3">Uncharacterized protein</fullName>
    </submittedName>
</protein>
<accession>A0A2T9Y055</accession>
<feature type="compositionally biased region" description="Basic residues" evidence="2">
    <location>
        <begin position="474"/>
        <end position="489"/>
    </location>
</feature>
<dbReference type="GO" id="GO:0003677">
    <property type="term" value="F:DNA binding"/>
    <property type="evidence" value="ECO:0007669"/>
    <property type="project" value="InterPro"/>
</dbReference>
<dbReference type="SUPFAM" id="SSF56349">
    <property type="entry name" value="DNA breaking-rejoining enzymes"/>
    <property type="match status" value="1"/>
</dbReference>
<dbReference type="EMBL" id="MBFR01000806">
    <property type="protein sequence ID" value="PVU85722.1"/>
    <property type="molecule type" value="Genomic_DNA"/>
</dbReference>
<feature type="non-terminal residue" evidence="3">
    <location>
        <position position="1"/>
    </location>
</feature>
<dbReference type="Gene3D" id="1.10.443.10">
    <property type="entry name" value="Intergrase catalytic core"/>
    <property type="match status" value="1"/>
</dbReference>
<gene>
    <name evidence="3" type="ORF">BB561_006908</name>
</gene>
<reference evidence="3 4" key="1">
    <citation type="journal article" date="2018" name="MBio">
        <title>Comparative Genomics Reveals the Core Gene Toolbox for the Fungus-Insect Symbiosis.</title>
        <authorList>
            <person name="Wang Y."/>
            <person name="Stata M."/>
            <person name="Wang W."/>
            <person name="Stajich J.E."/>
            <person name="White M.M."/>
            <person name="Moncalvo J.M."/>
        </authorList>
    </citation>
    <scope>NUCLEOTIDE SEQUENCE [LARGE SCALE GENOMIC DNA]</scope>
    <source>
        <strain evidence="3 4">SWE-8-4</strain>
    </source>
</reference>
<dbReference type="PANTHER" id="PTHR35617">
    <property type="entry name" value="PHAGE_INTEGRASE DOMAIN-CONTAINING PROTEIN"/>
    <property type="match status" value="1"/>
</dbReference>
<organism evidence="3 4">
    <name type="scientific">Smittium simulii</name>
    <dbReference type="NCBI Taxonomy" id="133385"/>
    <lineage>
        <taxon>Eukaryota</taxon>
        <taxon>Fungi</taxon>
        <taxon>Fungi incertae sedis</taxon>
        <taxon>Zoopagomycota</taxon>
        <taxon>Kickxellomycotina</taxon>
        <taxon>Harpellomycetes</taxon>
        <taxon>Harpellales</taxon>
        <taxon>Legeriomycetaceae</taxon>
        <taxon>Smittium</taxon>
    </lineage>
</organism>
<sequence length="533" mass="60234">WHMTNNQSTAIQSSHIVNYLAHIFKTKKLSTNTIKSYKSAILNLVSDPRTVGNSPCIKEFLRAIDKTEIKSFVNPEIDISPIVLKINKWGDTSGLDNQKLTTKCCWLLSLCGFLRASDIHRIDDARTIITEDTLKLVIIAPKEKQKGQSIERPCKINRHPNHILCPVLAYTVYKASIATELCPTPHANNDSIIVNRLFRHTKHYNKPLSVDSITRHVKNLSVLIKRPPNKPIPKTRAIGATLAATSGVPVENIVLHAFWSNYSMFDTYYRLDRSTQSNMTEAAILRIQQAQHNQPIQTDPVDVEIPYVVARAPVTDLIYYSELLKVTTLVGKDFLRSPLPEKEWKDIIYFCPKSNLMHYTLPTLNDTASVTVKKVDSAFYGVQSTLGNITRPIDFYIYQKTIKNPGSNHKETPDITSSLEVRLLLADAASNITQLIRELVYKTMDLPGRAPKLAEETNDSLFEPEQFDTVVESKKKKQKKLRPRSRRPFLQRQQAAYGNATAPAQNSQQNATHNTNSATANYSNPQAFKTKKI</sequence>
<dbReference type="InterPro" id="IPR011010">
    <property type="entry name" value="DNA_brk_join_enz"/>
</dbReference>
<evidence type="ECO:0000256" key="1">
    <source>
        <dbReference type="ARBA" id="ARBA00023172"/>
    </source>
</evidence>
<keyword evidence="4" id="KW-1185">Reference proteome</keyword>
<dbReference type="InterPro" id="IPR013762">
    <property type="entry name" value="Integrase-like_cat_sf"/>
</dbReference>
<evidence type="ECO:0000256" key="2">
    <source>
        <dbReference type="SAM" id="MobiDB-lite"/>
    </source>
</evidence>
<name>A0A2T9Y055_9FUNG</name>
<dbReference type="GO" id="GO:0006310">
    <property type="term" value="P:DNA recombination"/>
    <property type="evidence" value="ECO:0007669"/>
    <property type="project" value="UniProtKB-KW"/>
</dbReference>
<dbReference type="Proteomes" id="UP000245383">
    <property type="component" value="Unassembled WGS sequence"/>
</dbReference>
<dbReference type="STRING" id="133385.A0A2T9Y055"/>
<evidence type="ECO:0000313" key="3">
    <source>
        <dbReference type="EMBL" id="PVU85722.1"/>
    </source>
</evidence>
<dbReference type="OrthoDB" id="2400069at2759"/>
<dbReference type="AlphaFoldDB" id="A0A2T9Y055"/>
<feature type="region of interest" description="Disordered" evidence="2">
    <location>
        <begin position="472"/>
        <end position="533"/>
    </location>
</feature>
<feature type="compositionally biased region" description="Polar residues" evidence="2">
    <location>
        <begin position="491"/>
        <end position="509"/>
    </location>
</feature>
<dbReference type="PANTHER" id="PTHR35617:SF3">
    <property type="entry name" value="CORE-BINDING (CB) DOMAIN-CONTAINING PROTEIN"/>
    <property type="match status" value="1"/>
</dbReference>
<proteinExistence type="predicted"/>
<evidence type="ECO:0000313" key="4">
    <source>
        <dbReference type="Proteomes" id="UP000245383"/>
    </source>
</evidence>